<feature type="compositionally biased region" description="Polar residues" evidence="5">
    <location>
        <begin position="442"/>
        <end position="455"/>
    </location>
</feature>
<protein>
    <recommendedName>
        <fullName evidence="7">Major facilitator superfamily (MFS) profile domain-containing protein</fullName>
    </recommendedName>
</protein>
<proteinExistence type="predicted"/>
<evidence type="ECO:0000256" key="6">
    <source>
        <dbReference type="SAM" id="Phobius"/>
    </source>
</evidence>
<feature type="region of interest" description="Disordered" evidence="5">
    <location>
        <begin position="439"/>
        <end position="503"/>
    </location>
</feature>
<evidence type="ECO:0000256" key="3">
    <source>
        <dbReference type="ARBA" id="ARBA00022989"/>
    </source>
</evidence>
<sequence length="759" mass="78212">MAIDIDDVLEHHVGAMGRGQVLMLVVASMSFLPMGVILVLMVFTALDPVSAGHWACTAGLGPDGGPLPACATLRAADPLPSSLSKEWCALPPGSTRWTFARYSVISTYGLTCGRAWQVTLLNSMYFIGLAAGGMIFGVAADKWGRRPALYASTLLAAVTTLAGALAPTFWLHFIPRTLSAVGVQGMVLADIIIVTEPVGPSCRGRAGVITQSFFILGELLLAALAAALPDWRALSVVAAGSAFAFLATALIPRCVHESPRWLLAHGRKGEAVAVLKALAAANRRVVEPWVWEQLAAGHVSHAHHGDVSTAEGSAIGKGETQQVAESEAAPLLPLKQLHSSSSSDDAQAASADNQAASDGWSQAGHRCHHHQQASGGSSSSQDGMVVVHVSRGHEGAGQAASRRDTAQHQGQERQEGQGRSLQEERAALLSSGHGSIVRFEDSSSQSMNTGWSSLQVEPGSKAQGPHLCPAAGRERSQADSSSEDKPGCTRQNTGGRAAAASGAEAAAMEADPLEAVSGWEALRESPHIRRYAAVLSFALMACVLAYYGANFSVGSFSGSQYVNFALLALAEAPGSVLEAALIDVAGRCLLMTWGLVAAAAACVACGLVPASLQALQVGLAMVGKLGSSVAWCVLLVYAAEVLPTSCRSTLSGAISQAGRVGGVCAPYLFLAAGRTGWSGLPFLVMGAWSGVAALVVALTLPETCGLPQPERLADLGQLAAEGRSWWGAVRRAAGARKAAAAAAASAKAKLHAGSSDEGV</sequence>
<comment type="subcellular location">
    <subcellularLocation>
        <location evidence="1">Membrane</location>
        <topology evidence="1">Multi-pass membrane protein</topology>
    </subcellularLocation>
</comment>
<feature type="transmembrane region" description="Helical" evidence="6">
    <location>
        <begin position="589"/>
        <end position="612"/>
    </location>
</feature>
<evidence type="ECO:0000256" key="2">
    <source>
        <dbReference type="ARBA" id="ARBA00022692"/>
    </source>
</evidence>
<feature type="transmembrane region" description="Helical" evidence="6">
    <location>
        <begin position="206"/>
        <end position="227"/>
    </location>
</feature>
<feature type="transmembrane region" description="Helical" evidence="6">
    <location>
        <begin position="123"/>
        <end position="141"/>
    </location>
</feature>
<dbReference type="GO" id="GO:0022857">
    <property type="term" value="F:transmembrane transporter activity"/>
    <property type="evidence" value="ECO:0007669"/>
    <property type="project" value="InterPro"/>
</dbReference>
<dbReference type="Pfam" id="PF00083">
    <property type="entry name" value="Sugar_tr"/>
    <property type="match status" value="1"/>
</dbReference>
<dbReference type="InterPro" id="IPR036259">
    <property type="entry name" value="MFS_trans_sf"/>
</dbReference>
<feature type="transmembrane region" description="Helical" evidence="6">
    <location>
        <begin position="233"/>
        <end position="251"/>
    </location>
</feature>
<feature type="region of interest" description="Disordered" evidence="5">
    <location>
        <begin position="337"/>
        <end position="424"/>
    </location>
</feature>
<feature type="compositionally biased region" description="Basic and acidic residues" evidence="5">
    <location>
        <begin position="472"/>
        <end position="487"/>
    </location>
</feature>
<organism evidence="8">
    <name type="scientific">Chlamydomonas leiostraca</name>
    <dbReference type="NCBI Taxonomy" id="1034604"/>
    <lineage>
        <taxon>Eukaryota</taxon>
        <taxon>Viridiplantae</taxon>
        <taxon>Chlorophyta</taxon>
        <taxon>core chlorophytes</taxon>
        <taxon>Chlorophyceae</taxon>
        <taxon>CS clade</taxon>
        <taxon>Chlamydomonadales</taxon>
        <taxon>Chlamydomonadaceae</taxon>
        <taxon>Chlamydomonas</taxon>
    </lineage>
</organism>
<name>A0A7S0WQM3_9CHLO</name>
<evidence type="ECO:0000259" key="7">
    <source>
        <dbReference type="PROSITE" id="PS50850"/>
    </source>
</evidence>
<evidence type="ECO:0000313" key="8">
    <source>
        <dbReference type="EMBL" id="CAD8678736.1"/>
    </source>
</evidence>
<dbReference type="Gene3D" id="1.20.1250.20">
    <property type="entry name" value="MFS general substrate transporter like domains"/>
    <property type="match status" value="2"/>
</dbReference>
<dbReference type="PANTHER" id="PTHR24064">
    <property type="entry name" value="SOLUTE CARRIER FAMILY 22 MEMBER"/>
    <property type="match status" value="1"/>
</dbReference>
<accession>A0A7S0WQM3</accession>
<feature type="compositionally biased region" description="Basic and acidic residues" evidence="5">
    <location>
        <begin position="401"/>
        <end position="424"/>
    </location>
</feature>
<keyword evidence="2 6" id="KW-0812">Transmembrane</keyword>
<evidence type="ECO:0000256" key="1">
    <source>
        <dbReference type="ARBA" id="ARBA00004141"/>
    </source>
</evidence>
<dbReference type="InterPro" id="IPR005828">
    <property type="entry name" value="MFS_sugar_transport-like"/>
</dbReference>
<feature type="transmembrane region" description="Helical" evidence="6">
    <location>
        <begin position="148"/>
        <end position="171"/>
    </location>
</feature>
<feature type="transmembrane region" description="Helical" evidence="6">
    <location>
        <begin position="21"/>
        <end position="43"/>
    </location>
</feature>
<feature type="transmembrane region" description="Helical" evidence="6">
    <location>
        <begin position="531"/>
        <end position="549"/>
    </location>
</feature>
<dbReference type="AlphaFoldDB" id="A0A7S0WQM3"/>
<dbReference type="EMBL" id="HBFB01015474">
    <property type="protein sequence ID" value="CAD8678736.1"/>
    <property type="molecule type" value="Transcribed_RNA"/>
</dbReference>
<evidence type="ECO:0000256" key="4">
    <source>
        <dbReference type="ARBA" id="ARBA00023136"/>
    </source>
</evidence>
<dbReference type="GO" id="GO:0016020">
    <property type="term" value="C:membrane"/>
    <property type="evidence" value="ECO:0007669"/>
    <property type="project" value="UniProtKB-SubCell"/>
</dbReference>
<feature type="compositionally biased region" description="Low complexity" evidence="5">
    <location>
        <begin position="339"/>
        <end position="358"/>
    </location>
</feature>
<dbReference type="InterPro" id="IPR020846">
    <property type="entry name" value="MFS_dom"/>
</dbReference>
<reference evidence="8" key="1">
    <citation type="submission" date="2021-01" db="EMBL/GenBank/DDBJ databases">
        <authorList>
            <person name="Corre E."/>
            <person name="Pelletier E."/>
            <person name="Niang G."/>
            <person name="Scheremetjew M."/>
            <person name="Finn R."/>
            <person name="Kale V."/>
            <person name="Holt S."/>
            <person name="Cochrane G."/>
            <person name="Meng A."/>
            <person name="Brown T."/>
            <person name="Cohen L."/>
        </authorList>
    </citation>
    <scope>NUCLEOTIDE SEQUENCE</scope>
    <source>
        <strain evidence="8">SAG 11-49</strain>
    </source>
</reference>
<feature type="transmembrane region" description="Helical" evidence="6">
    <location>
        <begin position="682"/>
        <end position="701"/>
    </location>
</feature>
<dbReference type="SUPFAM" id="SSF103473">
    <property type="entry name" value="MFS general substrate transporter"/>
    <property type="match status" value="1"/>
</dbReference>
<evidence type="ECO:0000256" key="5">
    <source>
        <dbReference type="SAM" id="MobiDB-lite"/>
    </source>
</evidence>
<feature type="transmembrane region" description="Helical" evidence="6">
    <location>
        <begin position="618"/>
        <end position="638"/>
    </location>
</feature>
<dbReference type="PROSITE" id="PS50850">
    <property type="entry name" value="MFS"/>
    <property type="match status" value="1"/>
</dbReference>
<feature type="region of interest" description="Disordered" evidence="5">
    <location>
        <begin position="301"/>
        <end position="324"/>
    </location>
</feature>
<keyword evidence="4 6" id="KW-0472">Membrane</keyword>
<keyword evidence="3 6" id="KW-1133">Transmembrane helix</keyword>
<feature type="transmembrane region" description="Helical" evidence="6">
    <location>
        <begin position="177"/>
        <end position="194"/>
    </location>
</feature>
<feature type="compositionally biased region" description="Low complexity" evidence="5">
    <location>
        <begin position="372"/>
        <end position="383"/>
    </location>
</feature>
<feature type="domain" description="Major facilitator superfamily (MFS) profile" evidence="7">
    <location>
        <begin position="23"/>
        <end position="704"/>
    </location>
</feature>
<gene>
    <name evidence="8" type="ORF">CLEI1391_LOCUS8671</name>
</gene>